<keyword evidence="4" id="KW-1133">Transmembrane helix</keyword>
<evidence type="ECO:0000256" key="2">
    <source>
        <dbReference type="ARBA" id="ARBA00022490"/>
    </source>
</evidence>
<evidence type="ECO:0000256" key="1">
    <source>
        <dbReference type="ARBA" id="ARBA00004496"/>
    </source>
</evidence>
<dbReference type="PROSITE" id="PS51782">
    <property type="entry name" value="LYSM"/>
    <property type="match status" value="1"/>
</dbReference>
<dbReference type="CDD" id="cd00118">
    <property type="entry name" value="LysM"/>
    <property type="match status" value="1"/>
</dbReference>
<keyword evidence="4" id="KW-0472">Membrane</keyword>
<accession>A1VN37</accession>
<feature type="domain" description="BON" evidence="5">
    <location>
        <begin position="66"/>
        <end position="136"/>
    </location>
</feature>
<dbReference type="InterPro" id="IPR018392">
    <property type="entry name" value="LysM"/>
</dbReference>
<dbReference type="InterPro" id="IPR036779">
    <property type="entry name" value="LysM_dom_sf"/>
</dbReference>
<evidence type="ECO:0000259" key="6">
    <source>
        <dbReference type="PROSITE" id="PS51782"/>
    </source>
</evidence>
<dbReference type="SUPFAM" id="SSF54106">
    <property type="entry name" value="LysM domain"/>
    <property type="match status" value="1"/>
</dbReference>
<dbReference type="Gene3D" id="3.10.350.10">
    <property type="entry name" value="LysM domain"/>
    <property type="match status" value="1"/>
</dbReference>
<dbReference type="GO" id="GO:0005737">
    <property type="term" value="C:cytoplasm"/>
    <property type="evidence" value="ECO:0007669"/>
    <property type="project" value="UniProtKB-SubCell"/>
</dbReference>
<dbReference type="PANTHER" id="PTHR34700">
    <property type="entry name" value="POTASSIUM BINDING PROTEIN KBP"/>
    <property type="match status" value="1"/>
</dbReference>
<evidence type="ECO:0000313" key="7">
    <source>
        <dbReference type="EMBL" id="ABM37065.1"/>
    </source>
</evidence>
<dbReference type="KEGG" id="pna:Pnap_1755"/>
<dbReference type="Pfam" id="PF01476">
    <property type="entry name" value="LysM"/>
    <property type="match status" value="1"/>
</dbReference>
<protein>
    <recommendedName>
        <fullName evidence="3">Potassium binding protein Kbp</fullName>
    </recommendedName>
</protein>
<dbReference type="NCBIfam" id="NF008399">
    <property type="entry name" value="PRK11198.1"/>
    <property type="match status" value="1"/>
</dbReference>
<dbReference type="PROSITE" id="PS50914">
    <property type="entry name" value="BON"/>
    <property type="match status" value="1"/>
</dbReference>
<dbReference type="PANTHER" id="PTHR34700:SF8">
    <property type="entry name" value="POTASSIUM BINDING PROTEIN KBP"/>
    <property type="match status" value="1"/>
</dbReference>
<dbReference type="HOGENOM" id="CLU_125377_0_0_4"/>
<reference evidence="8" key="1">
    <citation type="journal article" date="2009" name="Environ. Microbiol.">
        <title>The genome of Polaromonas naphthalenivorans strain CJ2, isolated from coal tar-contaminated sediment, reveals physiological and metabolic versatility and evolution through extensive horizontal gene transfer.</title>
        <authorList>
            <person name="Yagi J.M."/>
            <person name="Sims D."/>
            <person name="Brettin T."/>
            <person name="Bruce D."/>
            <person name="Madsen E.L."/>
        </authorList>
    </citation>
    <scope>NUCLEOTIDE SEQUENCE [LARGE SCALE GENOMIC DNA]</scope>
    <source>
        <strain evidence="8">CJ2</strain>
    </source>
</reference>
<dbReference type="InterPro" id="IPR007055">
    <property type="entry name" value="BON_dom"/>
</dbReference>
<evidence type="ECO:0000256" key="4">
    <source>
        <dbReference type="SAM" id="Phobius"/>
    </source>
</evidence>
<evidence type="ECO:0000259" key="5">
    <source>
        <dbReference type="PROSITE" id="PS50914"/>
    </source>
</evidence>
<keyword evidence="4" id="KW-0812">Transmembrane</keyword>
<keyword evidence="8" id="KW-1185">Reference proteome</keyword>
<comment type="subcellular location">
    <subcellularLocation>
        <location evidence="1">Cytoplasm</location>
    </subcellularLocation>
</comment>
<evidence type="ECO:0000313" key="8">
    <source>
        <dbReference type="Proteomes" id="UP000000644"/>
    </source>
</evidence>
<keyword evidence="2" id="KW-0963">Cytoplasm</keyword>
<evidence type="ECO:0000256" key="3">
    <source>
        <dbReference type="ARBA" id="ARBA00072219"/>
    </source>
</evidence>
<organism evidence="7 8">
    <name type="scientific">Polaromonas naphthalenivorans (strain CJ2)</name>
    <dbReference type="NCBI Taxonomy" id="365044"/>
    <lineage>
        <taxon>Bacteria</taxon>
        <taxon>Pseudomonadati</taxon>
        <taxon>Pseudomonadota</taxon>
        <taxon>Betaproteobacteria</taxon>
        <taxon>Burkholderiales</taxon>
        <taxon>Comamonadaceae</taxon>
        <taxon>Polaromonas</taxon>
    </lineage>
</organism>
<dbReference type="InterPro" id="IPR052196">
    <property type="entry name" value="Bact_Kbp"/>
</dbReference>
<name>A1VN37_POLNA</name>
<sequence length="195" mass="20519">MLWPGQGFTVNPASASCTGRFIFLIGISMGMFSFIKEAGEKLFGRGEAKAAQEAVAAKPTPENVAALSKTAGDAIAAYINSMGLKVDALQVSFDAPSGTVTVSGVAPDQATKEKVLLCCGNVGQVSAVKDMLTVVSSSPESQMYVVVSGDNLSKISKQFYGTPNKYTQIFEANKPMLSDPDKIYPGQVLRIPPEA</sequence>
<dbReference type="Pfam" id="PF04972">
    <property type="entry name" value="BON"/>
    <property type="match status" value="1"/>
</dbReference>
<proteinExistence type="predicted"/>
<dbReference type="STRING" id="365044.Pnap_1755"/>
<dbReference type="FunFam" id="3.10.350.10:FF:000001">
    <property type="entry name" value="Peptidoglycan-binding protein LysM"/>
    <property type="match status" value="1"/>
</dbReference>
<dbReference type="Proteomes" id="UP000000644">
    <property type="component" value="Chromosome"/>
</dbReference>
<dbReference type="SMART" id="SM00257">
    <property type="entry name" value="LysM"/>
    <property type="match status" value="1"/>
</dbReference>
<dbReference type="AlphaFoldDB" id="A1VN37"/>
<feature type="transmembrane region" description="Helical" evidence="4">
    <location>
        <begin position="12"/>
        <end position="35"/>
    </location>
</feature>
<dbReference type="eggNOG" id="COG1652">
    <property type="taxonomic scope" value="Bacteria"/>
</dbReference>
<dbReference type="EMBL" id="CP000529">
    <property type="protein sequence ID" value="ABM37065.1"/>
    <property type="molecule type" value="Genomic_DNA"/>
</dbReference>
<feature type="domain" description="LysM" evidence="6">
    <location>
        <begin position="142"/>
        <end position="191"/>
    </location>
</feature>
<gene>
    <name evidence="7" type="ordered locus">Pnap_1755</name>
</gene>